<dbReference type="GO" id="GO:0003735">
    <property type="term" value="F:structural constituent of ribosome"/>
    <property type="evidence" value="ECO:0007669"/>
    <property type="project" value="InterPro"/>
</dbReference>
<keyword evidence="3" id="KW-0809">Transit peptide</keyword>
<dbReference type="PANTHER" id="PTHR39150:SF1">
    <property type="entry name" value="LARGE RIBOSOMAL SUBUNIT PROTEIN ML40"/>
    <property type="match status" value="1"/>
</dbReference>
<keyword evidence="10" id="KW-1185">Reference proteome</keyword>
<dbReference type="STRING" id="933084.A0A067Q7L2"/>
<comment type="subcellular location">
    <subcellularLocation>
        <location evidence="1">Mitochondrion</location>
    </subcellularLocation>
</comment>
<feature type="region of interest" description="Disordered" evidence="8">
    <location>
        <begin position="1"/>
        <end position="42"/>
    </location>
</feature>
<evidence type="ECO:0000256" key="2">
    <source>
        <dbReference type="ARBA" id="ARBA00009360"/>
    </source>
</evidence>
<keyword evidence="6" id="KW-0687">Ribonucleoprotein</keyword>
<evidence type="ECO:0000313" key="9">
    <source>
        <dbReference type="EMBL" id="KDQ63033.1"/>
    </source>
</evidence>
<evidence type="ECO:0000256" key="5">
    <source>
        <dbReference type="ARBA" id="ARBA00023128"/>
    </source>
</evidence>
<accession>A0A067Q7L2</accession>
<dbReference type="FunCoup" id="A0A067Q7L2">
    <property type="interactions" value="9"/>
</dbReference>
<dbReference type="InterPro" id="IPR042831">
    <property type="entry name" value="Ribosomal_mL40_fung"/>
</dbReference>
<dbReference type="GO" id="GO:1990904">
    <property type="term" value="C:ribonucleoprotein complex"/>
    <property type="evidence" value="ECO:0007669"/>
    <property type="project" value="UniProtKB-KW"/>
</dbReference>
<protein>
    <recommendedName>
        <fullName evidence="7">Large ribosomal subunit protein mL40</fullName>
    </recommendedName>
</protein>
<keyword evidence="5" id="KW-0496">Mitochondrion</keyword>
<keyword evidence="4" id="KW-0689">Ribosomal protein</keyword>
<evidence type="ECO:0000256" key="1">
    <source>
        <dbReference type="ARBA" id="ARBA00004173"/>
    </source>
</evidence>
<dbReference type="HOGENOM" id="CLU_090382_2_0_1"/>
<feature type="compositionally biased region" description="Polar residues" evidence="8">
    <location>
        <begin position="18"/>
        <end position="30"/>
    </location>
</feature>
<dbReference type="Proteomes" id="UP000027265">
    <property type="component" value="Unassembled WGS sequence"/>
</dbReference>
<dbReference type="EMBL" id="KL197710">
    <property type="protein sequence ID" value="KDQ63033.1"/>
    <property type="molecule type" value="Genomic_DNA"/>
</dbReference>
<evidence type="ECO:0000313" key="10">
    <source>
        <dbReference type="Proteomes" id="UP000027265"/>
    </source>
</evidence>
<dbReference type="OrthoDB" id="2098203at2759"/>
<dbReference type="GO" id="GO:0005840">
    <property type="term" value="C:ribosome"/>
    <property type="evidence" value="ECO:0007669"/>
    <property type="project" value="UniProtKB-KW"/>
</dbReference>
<dbReference type="Pfam" id="PF09812">
    <property type="entry name" value="MRP-L28"/>
    <property type="match status" value="1"/>
</dbReference>
<evidence type="ECO:0000256" key="6">
    <source>
        <dbReference type="ARBA" id="ARBA00023274"/>
    </source>
</evidence>
<gene>
    <name evidence="9" type="ORF">JAAARDRAFT_29024</name>
</gene>
<dbReference type="InterPro" id="IPR019192">
    <property type="entry name" value="Ribosomal_mL40"/>
</dbReference>
<evidence type="ECO:0000256" key="8">
    <source>
        <dbReference type="SAM" id="MobiDB-lite"/>
    </source>
</evidence>
<organism evidence="9 10">
    <name type="scientific">Jaapia argillacea MUCL 33604</name>
    <dbReference type="NCBI Taxonomy" id="933084"/>
    <lineage>
        <taxon>Eukaryota</taxon>
        <taxon>Fungi</taxon>
        <taxon>Dikarya</taxon>
        <taxon>Basidiomycota</taxon>
        <taxon>Agaricomycotina</taxon>
        <taxon>Agaricomycetes</taxon>
        <taxon>Agaricomycetidae</taxon>
        <taxon>Jaapiales</taxon>
        <taxon>Jaapiaceae</taxon>
        <taxon>Jaapia</taxon>
    </lineage>
</organism>
<reference evidence="10" key="1">
    <citation type="journal article" date="2014" name="Proc. Natl. Acad. Sci. U.S.A.">
        <title>Extensive sampling of basidiomycete genomes demonstrates inadequacy of the white-rot/brown-rot paradigm for wood decay fungi.</title>
        <authorList>
            <person name="Riley R."/>
            <person name="Salamov A.A."/>
            <person name="Brown D.W."/>
            <person name="Nagy L.G."/>
            <person name="Floudas D."/>
            <person name="Held B.W."/>
            <person name="Levasseur A."/>
            <person name="Lombard V."/>
            <person name="Morin E."/>
            <person name="Otillar R."/>
            <person name="Lindquist E.A."/>
            <person name="Sun H."/>
            <person name="LaButti K.M."/>
            <person name="Schmutz J."/>
            <person name="Jabbour D."/>
            <person name="Luo H."/>
            <person name="Baker S.E."/>
            <person name="Pisabarro A.G."/>
            <person name="Walton J.D."/>
            <person name="Blanchette R.A."/>
            <person name="Henrissat B."/>
            <person name="Martin F."/>
            <person name="Cullen D."/>
            <person name="Hibbett D.S."/>
            <person name="Grigoriev I.V."/>
        </authorList>
    </citation>
    <scope>NUCLEOTIDE SEQUENCE [LARGE SCALE GENOMIC DNA]</scope>
    <source>
        <strain evidence="10">MUCL 33604</strain>
    </source>
</reference>
<name>A0A067Q7L2_9AGAM</name>
<comment type="similarity">
    <text evidence="2">Belongs to the mitochondrion-specific ribosomal protein mL40 family.</text>
</comment>
<dbReference type="AlphaFoldDB" id="A0A067Q7L2"/>
<proteinExistence type="inferred from homology"/>
<evidence type="ECO:0000256" key="7">
    <source>
        <dbReference type="ARBA" id="ARBA00035192"/>
    </source>
</evidence>
<dbReference type="PANTHER" id="PTHR39150">
    <property type="entry name" value="54S RIBOSOMAL PROTEIN L28, MITOCHONDRIAL"/>
    <property type="match status" value="1"/>
</dbReference>
<dbReference type="GO" id="GO:0005739">
    <property type="term" value="C:mitochondrion"/>
    <property type="evidence" value="ECO:0007669"/>
    <property type="project" value="UniProtKB-SubCell"/>
</dbReference>
<evidence type="ECO:0000256" key="3">
    <source>
        <dbReference type="ARBA" id="ARBA00022946"/>
    </source>
</evidence>
<dbReference type="Gene3D" id="6.10.250.3440">
    <property type="match status" value="1"/>
</dbReference>
<sequence>MSSSLLARRVKVPVSSPLRLQSTPTRSKSSVRPEGVGDPKKDLIRRTLYPSNLRNKATPTGTWRPDVGRALQHAIPSSQAHQTIDRAWQLHQRHIRKKREADLAVKFARMKEAMDELEKLDRYLYLEANKQEDPRVRTKAEMELTKTLKGHEKKAIEGRIRGLFPRELKLPTDTPPRNGWNYEWTPTIKPASS</sequence>
<dbReference type="GO" id="GO:0032543">
    <property type="term" value="P:mitochondrial translation"/>
    <property type="evidence" value="ECO:0007669"/>
    <property type="project" value="InterPro"/>
</dbReference>
<evidence type="ECO:0000256" key="4">
    <source>
        <dbReference type="ARBA" id="ARBA00022980"/>
    </source>
</evidence>
<dbReference type="InParanoid" id="A0A067Q7L2"/>